<feature type="binding site" evidence="4">
    <location>
        <begin position="187"/>
        <end position="191"/>
    </location>
    <ligand>
        <name>ATP</name>
        <dbReference type="ChEBI" id="CHEBI:30616"/>
    </ligand>
</feature>
<dbReference type="PANTHER" id="PTHR11782">
    <property type="entry name" value="ADENOSINE/GUANOSINE DIPHOSPHATASE"/>
    <property type="match status" value="1"/>
</dbReference>
<dbReference type="GO" id="GO:0006256">
    <property type="term" value="P:UDP catabolic process"/>
    <property type="evidence" value="ECO:0007669"/>
    <property type="project" value="TreeGrafter"/>
</dbReference>
<keyword evidence="6" id="KW-0472">Membrane</keyword>
<evidence type="ECO:0008006" key="9">
    <source>
        <dbReference type="Google" id="ProtNLM"/>
    </source>
</evidence>
<evidence type="ECO:0000256" key="5">
    <source>
        <dbReference type="RuleBase" id="RU003833"/>
    </source>
</evidence>
<dbReference type="PANTHER" id="PTHR11782:SF121">
    <property type="entry name" value="NUCLEOSIDE-DIPHOSPHATASE MIG-23"/>
    <property type="match status" value="1"/>
</dbReference>
<evidence type="ECO:0000256" key="4">
    <source>
        <dbReference type="PIRSR" id="PIRSR600407-2"/>
    </source>
</evidence>
<keyword evidence="4" id="KW-0067">ATP-binding</keyword>
<dbReference type="Gene3D" id="3.30.420.150">
    <property type="entry name" value="Exopolyphosphatase. Domain 2"/>
    <property type="match status" value="1"/>
</dbReference>
<comment type="caution">
    <text evidence="7">The sequence shown here is derived from an EMBL/GenBank/DDBJ whole genome shotgun (WGS) entry which is preliminary data.</text>
</comment>
<dbReference type="AlphaFoldDB" id="A0A1Q3AE29"/>
<evidence type="ECO:0000256" key="1">
    <source>
        <dbReference type="ARBA" id="ARBA00009283"/>
    </source>
</evidence>
<keyword evidence="2 5" id="KW-0378">Hydrolase</keyword>
<dbReference type="PROSITE" id="PS01238">
    <property type="entry name" value="GDA1_CD39_NTPASE"/>
    <property type="match status" value="1"/>
</dbReference>
<reference evidence="7 8" key="1">
    <citation type="submission" date="2016-08" db="EMBL/GenBank/DDBJ databases">
        <title>Draft genome sequence of allopolyploid Zygosaccharomyces rouxii.</title>
        <authorList>
            <person name="Watanabe J."/>
            <person name="Uehara K."/>
            <person name="Mogi Y."/>
            <person name="Tsukioka Y."/>
        </authorList>
    </citation>
    <scope>NUCLEOTIDE SEQUENCE [LARGE SCALE GENOMIC DNA]</scope>
    <source>
        <strain evidence="7 8">NBRC 110957</strain>
    </source>
</reference>
<dbReference type="OrthoDB" id="6372431at2759"/>
<comment type="similarity">
    <text evidence="1 5">Belongs to the GDA1/CD39 NTPase family.</text>
</comment>
<accession>A0A1Q3AE29</accession>
<protein>
    <recommendedName>
        <fullName evidence="9">Golgi apyrase</fullName>
    </recommendedName>
</protein>
<dbReference type="CDD" id="cd24039">
    <property type="entry name" value="ASKHA_NBD_YND1-like"/>
    <property type="match status" value="1"/>
</dbReference>
<feature type="transmembrane region" description="Helical" evidence="6">
    <location>
        <begin position="498"/>
        <end position="516"/>
    </location>
</feature>
<keyword evidence="4" id="KW-0547">Nucleotide-binding</keyword>
<evidence type="ECO:0000256" key="2">
    <source>
        <dbReference type="ARBA" id="ARBA00022801"/>
    </source>
</evidence>
<dbReference type="GO" id="GO:0017111">
    <property type="term" value="F:ribonucleoside triphosphate phosphatase activity"/>
    <property type="evidence" value="ECO:0007669"/>
    <property type="project" value="TreeGrafter"/>
</dbReference>
<evidence type="ECO:0000256" key="6">
    <source>
        <dbReference type="SAM" id="Phobius"/>
    </source>
</evidence>
<sequence length="645" mass="72746">MPNLGNDRYGIVVDAGSSGSRANIFKWEDPESSIQRNEDPNYEHILHSVPKIYQEDGWTKKITPGLSSYENKPHEAFPKHIKPLLEFAQNIIPAEKIKDTPIFIQAAAGMRMLPPKKKDRILRKLCKSIRRSTGFLLEDCSSQIQVIDGETEGLYGWLGLNYLFGHFNDYDTSKPSHFTFGFMDMGGASTQVAFAPSLSGEVEKHRDDITTVYLKSINGEVQIWDVFVSTWLGFGANEARKRYLAQLVNSLPENTNDREDDDFSTLQLSDPCMPKNCKTSFDFKNKNFKVLGTGNYEQCLKSIYPLLLKHLPCIDEPCLFNGVHAPQIDFYNDKFVGTSEYWYTANDIFKLGGAYNFEKFSAQVKQFCSSDWEDIQANNQKGLYHDMPVKLLADSCFKANWVLNVLHEGFGLPRAGVDKIDDIGQHPLFQSADKINERELSWTLGRILLYASGGVLAGTNDVTVGVMPSSNSAATLGKKFLAGAIGAPQYGRHPIISTFKFVMLLVIAAALWFFCIKKGSTFELKNWVNSLYLKIKYSQLRSDIQTRLEEGTLHHNDNSDNNDANYPLDDREGFKFRSKSMFNLSEDVRQNSSRQPIHQTLSFMGQPNVYSPSPASSPQISRGLRPAFSLADFSKFKDKDSKLND</sequence>
<dbReference type="GO" id="GO:0005524">
    <property type="term" value="F:ATP binding"/>
    <property type="evidence" value="ECO:0007669"/>
    <property type="project" value="UniProtKB-KW"/>
</dbReference>
<evidence type="ECO:0000313" key="8">
    <source>
        <dbReference type="Proteomes" id="UP000187013"/>
    </source>
</evidence>
<evidence type="ECO:0000256" key="3">
    <source>
        <dbReference type="PIRSR" id="PIRSR600407-1"/>
    </source>
</evidence>
<dbReference type="InterPro" id="IPR000407">
    <property type="entry name" value="GDA1_CD39_NTPase"/>
</dbReference>
<evidence type="ECO:0000313" key="7">
    <source>
        <dbReference type="EMBL" id="GAV53910.1"/>
    </source>
</evidence>
<gene>
    <name evidence="7" type="ORF">ZYGR_0AK04120</name>
</gene>
<dbReference type="Gene3D" id="3.30.420.40">
    <property type="match status" value="1"/>
</dbReference>
<keyword evidence="6" id="KW-0812">Transmembrane</keyword>
<dbReference type="GO" id="GO:0004382">
    <property type="term" value="F:GDP phosphatase activity"/>
    <property type="evidence" value="ECO:0007669"/>
    <property type="project" value="TreeGrafter"/>
</dbReference>
<dbReference type="Pfam" id="PF01150">
    <property type="entry name" value="GDA1_CD39"/>
    <property type="match status" value="1"/>
</dbReference>
<dbReference type="GO" id="GO:0046036">
    <property type="term" value="P:CTP metabolic process"/>
    <property type="evidence" value="ECO:0007669"/>
    <property type="project" value="TreeGrafter"/>
</dbReference>
<proteinExistence type="inferred from homology"/>
<dbReference type="Proteomes" id="UP000187013">
    <property type="component" value="Unassembled WGS sequence"/>
</dbReference>
<keyword evidence="6" id="KW-1133">Transmembrane helix</keyword>
<dbReference type="EMBL" id="BDGX01000037">
    <property type="protein sequence ID" value="GAV53910.1"/>
    <property type="molecule type" value="Genomic_DNA"/>
</dbReference>
<feature type="active site" description="Proton acceptor" evidence="3">
    <location>
        <position position="152"/>
    </location>
</feature>
<dbReference type="GO" id="GO:0005794">
    <property type="term" value="C:Golgi apparatus"/>
    <property type="evidence" value="ECO:0007669"/>
    <property type="project" value="TreeGrafter"/>
</dbReference>
<name>A0A1Q3AE29_ZYGRO</name>
<dbReference type="GO" id="GO:0045134">
    <property type="term" value="F:UDP phosphatase activity"/>
    <property type="evidence" value="ECO:0007669"/>
    <property type="project" value="TreeGrafter"/>
</dbReference>
<dbReference type="GO" id="GO:0016020">
    <property type="term" value="C:membrane"/>
    <property type="evidence" value="ECO:0007669"/>
    <property type="project" value="TreeGrafter"/>
</dbReference>
<organism evidence="7 8">
    <name type="scientific">Zygosaccharomyces rouxii</name>
    <dbReference type="NCBI Taxonomy" id="4956"/>
    <lineage>
        <taxon>Eukaryota</taxon>
        <taxon>Fungi</taxon>
        <taxon>Dikarya</taxon>
        <taxon>Ascomycota</taxon>
        <taxon>Saccharomycotina</taxon>
        <taxon>Saccharomycetes</taxon>
        <taxon>Saccharomycetales</taxon>
        <taxon>Saccharomycetaceae</taxon>
        <taxon>Zygosaccharomyces</taxon>
    </lineage>
</organism>